<proteinExistence type="predicted"/>
<keyword evidence="2" id="KW-0479">Metal-binding</keyword>
<dbReference type="OrthoDB" id="1607513at2759"/>
<evidence type="ECO:0000256" key="3">
    <source>
        <dbReference type="ARBA" id="ARBA00022771"/>
    </source>
</evidence>
<name>A0A8J5R3L9_9HYME</name>
<comment type="subcellular location">
    <subcellularLocation>
        <location evidence="1">Nucleus</location>
    </subcellularLocation>
</comment>
<dbReference type="PROSITE" id="PS50808">
    <property type="entry name" value="ZF_BED"/>
    <property type="match status" value="1"/>
</dbReference>
<evidence type="ECO:0000256" key="6">
    <source>
        <dbReference type="ARBA" id="ARBA00023125"/>
    </source>
</evidence>
<keyword evidence="5" id="KW-0805">Transcription regulation</keyword>
<dbReference type="GO" id="GO:0046983">
    <property type="term" value="F:protein dimerization activity"/>
    <property type="evidence" value="ECO:0007669"/>
    <property type="project" value="InterPro"/>
</dbReference>
<evidence type="ECO:0000256" key="4">
    <source>
        <dbReference type="ARBA" id="ARBA00022833"/>
    </source>
</evidence>
<reference evidence="11" key="1">
    <citation type="submission" date="2020-03" db="EMBL/GenBank/DDBJ databases">
        <authorList>
            <person name="Chebbi M.A."/>
            <person name="Drezen J.M."/>
        </authorList>
    </citation>
    <scope>NUCLEOTIDE SEQUENCE</scope>
    <source>
        <tissue evidence="11">Whole body</tissue>
    </source>
</reference>
<gene>
    <name evidence="11" type="ORF">G9C98_004131</name>
</gene>
<dbReference type="AlphaFoldDB" id="A0A8J5R3L9"/>
<protein>
    <recommendedName>
        <fullName evidence="10">BED-type domain-containing protein</fullName>
    </recommendedName>
</protein>
<dbReference type="EMBL" id="JAAOIC020000048">
    <property type="protein sequence ID" value="KAG8036809.1"/>
    <property type="molecule type" value="Genomic_DNA"/>
</dbReference>
<dbReference type="InterPro" id="IPR052035">
    <property type="entry name" value="ZnF_BED_domain_contain"/>
</dbReference>
<evidence type="ECO:0000256" key="9">
    <source>
        <dbReference type="PROSITE-ProRule" id="PRU00027"/>
    </source>
</evidence>
<dbReference type="GO" id="GO:0003677">
    <property type="term" value="F:DNA binding"/>
    <property type="evidence" value="ECO:0007669"/>
    <property type="project" value="UniProtKB-KW"/>
</dbReference>
<accession>A0A8J5R3L9</accession>
<dbReference type="Pfam" id="PF05699">
    <property type="entry name" value="Dimer_Tnp_hAT"/>
    <property type="match status" value="1"/>
</dbReference>
<keyword evidence="4" id="KW-0862">Zinc</keyword>
<dbReference type="PANTHER" id="PTHR46481:SF10">
    <property type="entry name" value="ZINC FINGER BED DOMAIN-CONTAINING PROTEIN 39"/>
    <property type="match status" value="1"/>
</dbReference>
<evidence type="ECO:0000256" key="5">
    <source>
        <dbReference type="ARBA" id="ARBA00023015"/>
    </source>
</evidence>
<dbReference type="InterPro" id="IPR003656">
    <property type="entry name" value="Znf_BED"/>
</dbReference>
<evidence type="ECO:0000256" key="1">
    <source>
        <dbReference type="ARBA" id="ARBA00004123"/>
    </source>
</evidence>
<evidence type="ECO:0000259" key="10">
    <source>
        <dbReference type="PROSITE" id="PS50808"/>
    </source>
</evidence>
<evidence type="ECO:0000256" key="8">
    <source>
        <dbReference type="ARBA" id="ARBA00023242"/>
    </source>
</evidence>
<dbReference type="PANTHER" id="PTHR46481">
    <property type="entry name" value="ZINC FINGER BED DOMAIN-CONTAINING PROTEIN 4"/>
    <property type="match status" value="1"/>
</dbReference>
<evidence type="ECO:0000256" key="7">
    <source>
        <dbReference type="ARBA" id="ARBA00023163"/>
    </source>
</evidence>
<feature type="domain" description="BED-type" evidence="10">
    <location>
        <begin position="47"/>
        <end position="105"/>
    </location>
</feature>
<dbReference type="Pfam" id="PF02892">
    <property type="entry name" value="zf-BED"/>
    <property type="match status" value="1"/>
</dbReference>
<evidence type="ECO:0000313" key="12">
    <source>
        <dbReference type="Proteomes" id="UP000729913"/>
    </source>
</evidence>
<keyword evidence="6" id="KW-0238">DNA-binding</keyword>
<dbReference type="SMART" id="SM00614">
    <property type="entry name" value="ZnF_BED"/>
    <property type="match status" value="1"/>
</dbReference>
<reference evidence="11" key="2">
    <citation type="submission" date="2021-04" db="EMBL/GenBank/DDBJ databases">
        <title>Genome-wide patterns of bracovirus chromosomal integration into multiple host tissues during parasitism.</title>
        <authorList>
            <person name="Chebbi M.A.C."/>
        </authorList>
    </citation>
    <scope>NUCLEOTIDE SEQUENCE</scope>
    <source>
        <tissue evidence="11">Whole body</tissue>
    </source>
</reference>
<organism evidence="11 12">
    <name type="scientific">Cotesia typhae</name>
    <dbReference type="NCBI Taxonomy" id="2053667"/>
    <lineage>
        <taxon>Eukaryota</taxon>
        <taxon>Metazoa</taxon>
        <taxon>Ecdysozoa</taxon>
        <taxon>Arthropoda</taxon>
        <taxon>Hexapoda</taxon>
        <taxon>Insecta</taxon>
        <taxon>Pterygota</taxon>
        <taxon>Neoptera</taxon>
        <taxon>Endopterygota</taxon>
        <taxon>Hymenoptera</taxon>
        <taxon>Apocrita</taxon>
        <taxon>Ichneumonoidea</taxon>
        <taxon>Braconidae</taxon>
        <taxon>Microgastrinae</taxon>
        <taxon>Cotesia</taxon>
    </lineage>
</organism>
<dbReference type="GO" id="GO:0008270">
    <property type="term" value="F:zinc ion binding"/>
    <property type="evidence" value="ECO:0007669"/>
    <property type="project" value="UniProtKB-KW"/>
</dbReference>
<comment type="caution">
    <text evidence="11">The sequence shown here is derived from an EMBL/GenBank/DDBJ whole genome shotgun (WGS) entry which is preliminary data.</text>
</comment>
<evidence type="ECO:0000256" key="2">
    <source>
        <dbReference type="ARBA" id="ARBA00022723"/>
    </source>
</evidence>
<keyword evidence="7" id="KW-0804">Transcription</keyword>
<keyword evidence="8" id="KW-0539">Nucleus</keyword>
<dbReference type="GO" id="GO:0005634">
    <property type="term" value="C:nucleus"/>
    <property type="evidence" value="ECO:0007669"/>
    <property type="project" value="UniProtKB-SubCell"/>
</dbReference>
<keyword evidence="3 9" id="KW-0863">Zinc-finger</keyword>
<evidence type="ECO:0000313" key="11">
    <source>
        <dbReference type="EMBL" id="KAG8036809.1"/>
    </source>
</evidence>
<keyword evidence="12" id="KW-1185">Reference proteome</keyword>
<sequence length="728" mass="83444">MAGVKPIISYEVIATDNEQEENNEVQLAYSMEEKHTYTYKKLVVPMSMRSQYWRYFGFPATKEGEILTKIKIVCILCRTQIAYNRNTSNLRMHLQNKHSSELMELEANRPPKQQYVQQNMKERRAQKKLLKSTTYIHTTNIDGTVQIDGNLQYVTDPNVSFASLEDDLSLETPLRIAMKNASTSKDQQQQQQLSYVISDDGDIQHAESRDINNLMTEVAVMDMQLPNFVEGPGFSRFMTMLGSTYDIPSKSKLETELIPNMYNKYKNYLVNVLNKVSTDIGLTIEEWKSSNDEYFITISMFYQNSEEAAMETKVLTTVHAPREWGTGQWDNFIELFLYEWNLTQEKITAVVVATTLQDLLNALTSRGFILIPCLLYTLQECAQECFEHPRVKEILVACRIIVGVMTAKTGGGEKESLEEQETYYEQVEENTLTMDYPGIWTSTHNMLQQIIAKKNYIETLLVSKSESEGGELDWTGIKFAPEDWSTMEDLVMALEPLKVIILTLVEERIPMISLLKPILWQLESVHLGTKPSDSSLVRGFKYQISQKLNDRYESGEIINMLQIATTLDPRFKQLPYASEEEKAESMKEIKETIKKYIHVDERKSASKEPANKKSRLSGMENLFKDFNSKKTRTTISDKAELEMVQYQGESGEPLGSCPIGWWTKLSAKCPYLYKLATHYNCVPVCCAPSTRIHPDAQIIYNLKRAAIPTHLVDKMIFLNCNHTVSPSV</sequence>
<dbReference type="InterPro" id="IPR008906">
    <property type="entry name" value="HATC_C_dom"/>
</dbReference>
<dbReference type="Proteomes" id="UP000729913">
    <property type="component" value="Unassembled WGS sequence"/>
</dbReference>